<evidence type="ECO:0000256" key="8">
    <source>
        <dbReference type="ARBA" id="ARBA00022898"/>
    </source>
</evidence>
<dbReference type="EMBL" id="JACJLA010000006">
    <property type="protein sequence ID" value="MBM6912610.1"/>
    <property type="molecule type" value="Genomic_DNA"/>
</dbReference>
<dbReference type="EC" id="2.3.1.47" evidence="10"/>
<protein>
    <recommendedName>
        <fullName evidence="10">8-amino-7-ketopelargonate synthase</fullName>
        <ecNumber evidence="10">2.3.1.47</ecNumber>
    </recommendedName>
</protein>
<feature type="domain" description="Aminotransferase class I/classII large" evidence="11">
    <location>
        <begin position="48"/>
        <end position="383"/>
    </location>
</feature>
<organism evidence="12 13">
    <name type="scientific">Veillonella magna</name>
    <dbReference type="NCBI Taxonomy" id="464322"/>
    <lineage>
        <taxon>Bacteria</taxon>
        <taxon>Bacillati</taxon>
        <taxon>Bacillota</taxon>
        <taxon>Negativicutes</taxon>
        <taxon>Veillonellales</taxon>
        <taxon>Veillonellaceae</taxon>
        <taxon>Veillonella</taxon>
    </lineage>
</organism>
<evidence type="ECO:0000256" key="7">
    <source>
        <dbReference type="ARBA" id="ARBA00022756"/>
    </source>
</evidence>
<dbReference type="InterPro" id="IPR015422">
    <property type="entry name" value="PyrdxlP-dep_Trfase_small"/>
</dbReference>
<dbReference type="InterPro" id="IPR004839">
    <property type="entry name" value="Aminotransferase_I/II_large"/>
</dbReference>
<comment type="pathway">
    <text evidence="3 10">Cofactor biosynthesis; biotin biosynthesis.</text>
</comment>
<dbReference type="Proteomes" id="UP000707138">
    <property type="component" value="Unassembled WGS sequence"/>
</dbReference>
<name>A0ABS2GH10_9FIRM</name>
<reference evidence="12 13" key="1">
    <citation type="journal article" date="2021" name="Sci. Rep.">
        <title>The distribution of antibiotic resistance genes in chicken gut microbiota commensals.</title>
        <authorList>
            <person name="Juricova H."/>
            <person name="Matiasovicova J."/>
            <person name="Kubasova T."/>
            <person name="Cejkova D."/>
            <person name="Rychlik I."/>
        </authorList>
    </citation>
    <scope>NUCLEOTIDE SEQUENCE [LARGE SCALE GENOMIC DNA]</scope>
    <source>
        <strain evidence="12 13">An537</strain>
    </source>
</reference>
<dbReference type="PROSITE" id="PS00599">
    <property type="entry name" value="AA_TRANSFER_CLASS_2"/>
    <property type="match status" value="1"/>
</dbReference>
<keyword evidence="6 10" id="KW-0808">Transferase</keyword>
<evidence type="ECO:0000313" key="12">
    <source>
        <dbReference type="EMBL" id="MBM6912610.1"/>
    </source>
</evidence>
<accession>A0ABS2GH10</accession>
<proteinExistence type="inferred from homology"/>
<dbReference type="NCBIfam" id="TIGR00858">
    <property type="entry name" value="bioF"/>
    <property type="match status" value="1"/>
</dbReference>
<evidence type="ECO:0000256" key="1">
    <source>
        <dbReference type="ARBA" id="ARBA00001933"/>
    </source>
</evidence>
<keyword evidence="13" id="KW-1185">Reference proteome</keyword>
<evidence type="ECO:0000256" key="10">
    <source>
        <dbReference type="RuleBase" id="RU003693"/>
    </source>
</evidence>
<keyword evidence="8 10" id="KW-0663">Pyridoxal phosphate</keyword>
<dbReference type="InterPro" id="IPR001917">
    <property type="entry name" value="Aminotrans_II_pyridoxalP_BS"/>
</dbReference>
<dbReference type="PANTHER" id="PTHR13693">
    <property type="entry name" value="CLASS II AMINOTRANSFERASE/8-AMINO-7-OXONONANOATE SYNTHASE"/>
    <property type="match status" value="1"/>
</dbReference>
<comment type="function">
    <text evidence="2 10">Catalyzes the decarboxylative condensation of pimeloyl-[acyl-carrier protein] and L-alanine to produce 8-amino-7-oxononanoate (AON), [acyl-carrier protein], and carbon dioxide.</text>
</comment>
<comment type="cofactor">
    <cofactor evidence="1 10">
        <name>pyridoxal 5'-phosphate</name>
        <dbReference type="ChEBI" id="CHEBI:597326"/>
    </cofactor>
</comment>
<comment type="caution">
    <text evidence="12">The sequence shown here is derived from an EMBL/GenBank/DDBJ whole genome shotgun (WGS) entry which is preliminary data.</text>
</comment>
<dbReference type="Gene3D" id="3.40.640.10">
    <property type="entry name" value="Type I PLP-dependent aspartate aminotransferase-like (Major domain)"/>
    <property type="match status" value="1"/>
</dbReference>
<dbReference type="SUPFAM" id="SSF53383">
    <property type="entry name" value="PLP-dependent transferases"/>
    <property type="match status" value="1"/>
</dbReference>
<evidence type="ECO:0000313" key="13">
    <source>
        <dbReference type="Proteomes" id="UP000707138"/>
    </source>
</evidence>
<gene>
    <name evidence="12" type="primary">bioF</name>
    <name evidence="12" type="ORF">H6A01_04635</name>
</gene>
<keyword evidence="12" id="KW-0012">Acyltransferase</keyword>
<dbReference type="InterPro" id="IPR015424">
    <property type="entry name" value="PyrdxlP-dep_Trfase"/>
</dbReference>
<dbReference type="Pfam" id="PF00155">
    <property type="entry name" value="Aminotran_1_2"/>
    <property type="match status" value="1"/>
</dbReference>
<comment type="subunit">
    <text evidence="5 10">Homodimer.</text>
</comment>
<comment type="catalytic activity">
    <reaction evidence="9 10">
        <text>6-carboxyhexanoyl-[ACP] + L-alanine + H(+) = (8S)-8-amino-7-oxononanoate + holo-[ACP] + CO2</text>
        <dbReference type="Rhea" id="RHEA:42288"/>
        <dbReference type="Rhea" id="RHEA-COMP:9685"/>
        <dbReference type="Rhea" id="RHEA-COMP:9955"/>
        <dbReference type="ChEBI" id="CHEBI:15378"/>
        <dbReference type="ChEBI" id="CHEBI:16526"/>
        <dbReference type="ChEBI" id="CHEBI:57972"/>
        <dbReference type="ChEBI" id="CHEBI:64479"/>
        <dbReference type="ChEBI" id="CHEBI:78846"/>
        <dbReference type="ChEBI" id="CHEBI:149468"/>
        <dbReference type="EC" id="2.3.1.47"/>
    </reaction>
</comment>
<evidence type="ECO:0000256" key="6">
    <source>
        <dbReference type="ARBA" id="ARBA00022679"/>
    </source>
</evidence>
<dbReference type="Gene3D" id="3.90.1150.10">
    <property type="entry name" value="Aspartate Aminotransferase, domain 1"/>
    <property type="match status" value="1"/>
</dbReference>
<keyword evidence="7" id="KW-0093">Biotin biosynthesis</keyword>
<dbReference type="InterPro" id="IPR015421">
    <property type="entry name" value="PyrdxlP-dep_Trfase_major"/>
</dbReference>
<dbReference type="InterPro" id="IPR050087">
    <property type="entry name" value="AON_synthase_class-II"/>
</dbReference>
<dbReference type="PANTHER" id="PTHR13693:SF100">
    <property type="entry name" value="8-AMINO-7-OXONONANOATE SYNTHASE"/>
    <property type="match status" value="1"/>
</dbReference>
<dbReference type="GO" id="GO:0008710">
    <property type="term" value="F:8-amino-7-oxononanoate synthase activity"/>
    <property type="evidence" value="ECO:0007669"/>
    <property type="project" value="UniProtKB-EC"/>
</dbReference>
<evidence type="ECO:0000256" key="5">
    <source>
        <dbReference type="ARBA" id="ARBA00011738"/>
    </source>
</evidence>
<evidence type="ECO:0000256" key="3">
    <source>
        <dbReference type="ARBA" id="ARBA00004746"/>
    </source>
</evidence>
<evidence type="ECO:0000256" key="9">
    <source>
        <dbReference type="ARBA" id="ARBA00047715"/>
    </source>
</evidence>
<dbReference type="CDD" id="cd06454">
    <property type="entry name" value="KBL_like"/>
    <property type="match status" value="1"/>
</dbReference>
<comment type="similarity">
    <text evidence="4 10">Belongs to the class-II pyridoxal-phosphate-dependent aminotransferase family. BioF subfamily.</text>
</comment>
<sequence>MVDLEAAHLRRQCPSYLPVDATHVVPLDIVEERAQRGPTTFPAPLNHIMMASNNYLGLTHHPEVKAAAQKAIDMYGTGSGGSRLTSGAFPLFTALEWILSELKGTDSALIFNTGYMANVGTISALVGKGDTIFSDELNHASIIDGCRLSGATVCVYPHKDMVALKELLLKAPTTGIRLIVTDSVFSMDGDIAPLEELAFLARRHDALLMTDDAHATGVLGDGRGSAHYFGLTESVDIQMGTLSKALASEGGFVCGKRLLIDMIINKARSFIFSTALTPADIAAALAAVEIITGPESPVPQLHSNEAYMKEALAKNGITVHTESPIFPIMIGEADKALRIADQLRDRGIILTPIRPPSVPDGKSRLRLTVTAAHSEADLDYVANCLGDILKN</sequence>
<evidence type="ECO:0000259" key="11">
    <source>
        <dbReference type="Pfam" id="PF00155"/>
    </source>
</evidence>
<evidence type="ECO:0000256" key="4">
    <source>
        <dbReference type="ARBA" id="ARBA00010008"/>
    </source>
</evidence>
<evidence type="ECO:0000256" key="2">
    <source>
        <dbReference type="ARBA" id="ARBA00002513"/>
    </source>
</evidence>
<dbReference type="InterPro" id="IPR004723">
    <property type="entry name" value="AONS_Archaea/Proteobacteria"/>
</dbReference>